<organism evidence="1 2">
    <name type="scientific">Synaphobranchus kaupii</name>
    <name type="common">Kaup's arrowtooth eel</name>
    <dbReference type="NCBI Taxonomy" id="118154"/>
    <lineage>
        <taxon>Eukaryota</taxon>
        <taxon>Metazoa</taxon>
        <taxon>Chordata</taxon>
        <taxon>Craniata</taxon>
        <taxon>Vertebrata</taxon>
        <taxon>Euteleostomi</taxon>
        <taxon>Actinopterygii</taxon>
        <taxon>Neopterygii</taxon>
        <taxon>Teleostei</taxon>
        <taxon>Anguilliformes</taxon>
        <taxon>Synaphobranchidae</taxon>
        <taxon>Synaphobranchus</taxon>
    </lineage>
</organism>
<keyword evidence="2" id="KW-1185">Reference proteome</keyword>
<dbReference type="AlphaFoldDB" id="A0A9Q1G6V7"/>
<dbReference type="Proteomes" id="UP001152622">
    <property type="component" value="Chromosome 2"/>
</dbReference>
<protein>
    <submittedName>
        <fullName evidence="1">Uncharacterized protein</fullName>
    </submittedName>
</protein>
<reference evidence="1" key="1">
    <citation type="journal article" date="2023" name="Science">
        <title>Genome structures resolve the early diversification of teleost fishes.</title>
        <authorList>
            <person name="Parey E."/>
            <person name="Louis A."/>
            <person name="Montfort J."/>
            <person name="Bouchez O."/>
            <person name="Roques C."/>
            <person name="Iampietro C."/>
            <person name="Lluch J."/>
            <person name="Castinel A."/>
            <person name="Donnadieu C."/>
            <person name="Desvignes T."/>
            <person name="Floi Bucao C."/>
            <person name="Jouanno E."/>
            <person name="Wen M."/>
            <person name="Mejri S."/>
            <person name="Dirks R."/>
            <person name="Jansen H."/>
            <person name="Henkel C."/>
            <person name="Chen W.J."/>
            <person name="Zahm M."/>
            <person name="Cabau C."/>
            <person name="Klopp C."/>
            <person name="Thompson A.W."/>
            <person name="Robinson-Rechavi M."/>
            <person name="Braasch I."/>
            <person name="Lecointre G."/>
            <person name="Bobe J."/>
            <person name="Postlethwait J.H."/>
            <person name="Berthelot C."/>
            <person name="Roest Crollius H."/>
            <person name="Guiguen Y."/>
        </authorList>
    </citation>
    <scope>NUCLEOTIDE SEQUENCE</scope>
    <source>
        <strain evidence="1">WJC10195</strain>
    </source>
</reference>
<evidence type="ECO:0000313" key="1">
    <source>
        <dbReference type="EMBL" id="KAJ8376108.1"/>
    </source>
</evidence>
<dbReference type="EMBL" id="JAINUF010000002">
    <property type="protein sequence ID" value="KAJ8376108.1"/>
    <property type="molecule type" value="Genomic_DNA"/>
</dbReference>
<proteinExistence type="predicted"/>
<evidence type="ECO:0000313" key="2">
    <source>
        <dbReference type="Proteomes" id="UP001152622"/>
    </source>
</evidence>
<sequence>MNCCLRQRYTTGLTLQGIGEGGCSPLLDGTTPTLRQRNQLRFLIISPAAPHCFILRCTTLLENCGFLTTQVDRKR</sequence>
<gene>
    <name evidence="1" type="ORF">SKAU_G00066880</name>
</gene>
<name>A0A9Q1G6V7_SYNKA</name>
<accession>A0A9Q1G6V7</accession>
<comment type="caution">
    <text evidence="1">The sequence shown here is derived from an EMBL/GenBank/DDBJ whole genome shotgun (WGS) entry which is preliminary data.</text>
</comment>